<keyword evidence="3" id="KW-1185">Reference proteome</keyword>
<feature type="region of interest" description="Disordered" evidence="1">
    <location>
        <begin position="162"/>
        <end position="190"/>
    </location>
</feature>
<dbReference type="AlphaFoldDB" id="A0A9P4P3U2"/>
<feature type="region of interest" description="Disordered" evidence="1">
    <location>
        <begin position="93"/>
        <end position="139"/>
    </location>
</feature>
<organism evidence="2 3">
    <name type="scientific">Tothia fuscella</name>
    <dbReference type="NCBI Taxonomy" id="1048955"/>
    <lineage>
        <taxon>Eukaryota</taxon>
        <taxon>Fungi</taxon>
        <taxon>Dikarya</taxon>
        <taxon>Ascomycota</taxon>
        <taxon>Pezizomycotina</taxon>
        <taxon>Dothideomycetes</taxon>
        <taxon>Pleosporomycetidae</taxon>
        <taxon>Venturiales</taxon>
        <taxon>Cylindrosympodiaceae</taxon>
        <taxon>Tothia</taxon>
    </lineage>
</organism>
<reference evidence="2" key="1">
    <citation type="journal article" date="2020" name="Stud. Mycol.">
        <title>101 Dothideomycetes genomes: a test case for predicting lifestyles and emergence of pathogens.</title>
        <authorList>
            <person name="Haridas S."/>
            <person name="Albert R."/>
            <person name="Binder M."/>
            <person name="Bloem J."/>
            <person name="Labutti K."/>
            <person name="Salamov A."/>
            <person name="Andreopoulos B."/>
            <person name="Baker S."/>
            <person name="Barry K."/>
            <person name="Bills G."/>
            <person name="Bluhm B."/>
            <person name="Cannon C."/>
            <person name="Castanera R."/>
            <person name="Culley D."/>
            <person name="Daum C."/>
            <person name="Ezra D."/>
            <person name="Gonzalez J."/>
            <person name="Henrissat B."/>
            <person name="Kuo A."/>
            <person name="Liang C."/>
            <person name="Lipzen A."/>
            <person name="Lutzoni F."/>
            <person name="Magnuson J."/>
            <person name="Mondo S."/>
            <person name="Nolan M."/>
            <person name="Ohm R."/>
            <person name="Pangilinan J."/>
            <person name="Park H.-J."/>
            <person name="Ramirez L."/>
            <person name="Alfaro M."/>
            <person name="Sun H."/>
            <person name="Tritt A."/>
            <person name="Yoshinaga Y."/>
            <person name="Zwiers L.-H."/>
            <person name="Turgeon B."/>
            <person name="Goodwin S."/>
            <person name="Spatafora J."/>
            <person name="Crous P."/>
            <person name="Grigoriev I."/>
        </authorList>
    </citation>
    <scope>NUCLEOTIDE SEQUENCE</scope>
    <source>
        <strain evidence="2">CBS 130266</strain>
    </source>
</reference>
<name>A0A9P4P3U2_9PEZI</name>
<dbReference type="EMBL" id="MU007009">
    <property type="protein sequence ID" value="KAF2436845.1"/>
    <property type="molecule type" value="Genomic_DNA"/>
</dbReference>
<proteinExistence type="predicted"/>
<protein>
    <submittedName>
        <fullName evidence="2">Uncharacterized protein</fullName>
    </submittedName>
</protein>
<feature type="compositionally biased region" description="Pro residues" evidence="1">
    <location>
        <begin position="121"/>
        <end position="130"/>
    </location>
</feature>
<evidence type="ECO:0000256" key="1">
    <source>
        <dbReference type="SAM" id="MobiDB-lite"/>
    </source>
</evidence>
<evidence type="ECO:0000313" key="3">
    <source>
        <dbReference type="Proteomes" id="UP000800235"/>
    </source>
</evidence>
<feature type="compositionally biased region" description="Low complexity" evidence="1">
    <location>
        <begin position="163"/>
        <end position="173"/>
    </location>
</feature>
<sequence>MRQAIELSTPTLNSRMIGQNDMRETRVPNSKRALDDTKEFGQGIQGESMAKKYRPGTDSSIADMDQVDGIPSAIESAGNGVYERGLALRQRRTSVMDSMPPSLDTPTTPPNRIDNEEPSSPLSPLPPLSPLSPLSTASSLYTPSETFEQDIEACLTPIENLVSPYPNSNPNPNQSFRNIHSHNTNEEDYSKSDLWQSMLQLEREKKREREEVEERARLIMAEYWDETREMVELEDVIAFGETLDFERRFGREGRGCEEWRVRLKAEEEDFRHDGLDGVIVRENGGRMDEGVMSRVEGDGKDEFHDGNADVGREMGKGKERAEETVE</sequence>
<dbReference type="Proteomes" id="UP000800235">
    <property type="component" value="Unassembled WGS sequence"/>
</dbReference>
<accession>A0A9P4P3U2</accession>
<feature type="region of interest" description="Disordered" evidence="1">
    <location>
        <begin position="35"/>
        <end position="64"/>
    </location>
</feature>
<feature type="region of interest" description="Disordered" evidence="1">
    <location>
        <begin position="286"/>
        <end position="326"/>
    </location>
</feature>
<comment type="caution">
    <text evidence="2">The sequence shown here is derived from an EMBL/GenBank/DDBJ whole genome shotgun (WGS) entry which is preliminary data.</text>
</comment>
<evidence type="ECO:0000313" key="2">
    <source>
        <dbReference type="EMBL" id="KAF2436845.1"/>
    </source>
</evidence>
<gene>
    <name evidence="2" type="ORF">EJ08DRAFT_655014</name>
</gene>